<feature type="transmembrane region" description="Helical" evidence="8">
    <location>
        <begin position="28"/>
        <end position="47"/>
    </location>
</feature>
<evidence type="ECO:0000256" key="6">
    <source>
        <dbReference type="ARBA" id="ARBA00022777"/>
    </source>
</evidence>
<evidence type="ECO:0000256" key="3">
    <source>
        <dbReference type="ARBA" id="ARBA00012438"/>
    </source>
</evidence>
<dbReference type="InterPro" id="IPR004358">
    <property type="entry name" value="Sig_transdc_His_kin-like_C"/>
</dbReference>
<evidence type="ECO:0000259" key="9">
    <source>
        <dbReference type="PROSITE" id="PS50109"/>
    </source>
</evidence>
<dbReference type="CDD" id="cd00075">
    <property type="entry name" value="HATPase"/>
    <property type="match status" value="1"/>
</dbReference>
<dbReference type="SMART" id="SM00387">
    <property type="entry name" value="HATPase_c"/>
    <property type="match status" value="1"/>
</dbReference>
<dbReference type="EC" id="2.7.13.3" evidence="3"/>
<keyword evidence="11" id="KW-1185">Reference proteome</keyword>
<dbReference type="SUPFAM" id="SSF55785">
    <property type="entry name" value="PYP-like sensor domain (PAS domain)"/>
    <property type="match status" value="1"/>
</dbReference>
<dbReference type="PANTHER" id="PTHR43047:SF72">
    <property type="entry name" value="OSMOSENSING HISTIDINE PROTEIN KINASE SLN1"/>
    <property type="match status" value="1"/>
</dbReference>
<dbReference type="SUPFAM" id="SSF47384">
    <property type="entry name" value="Homodimeric domain of signal transducing histidine kinase"/>
    <property type="match status" value="1"/>
</dbReference>
<keyword evidence="8" id="KW-0812">Transmembrane</keyword>
<dbReference type="CDD" id="cd00082">
    <property type="entry name" value="HisKA"/>
    <property type="match status" value="1"/>
</dbReference>
<dbReference type="Gene3D" id="1.10.287.130">
    <property type="match status" value="1"/>
</dbReference>
<keyword evidence="4" id="KW-0597">Phosphoprotein</keyword>
<feature type="transmembrane region" description="Helical" evidence="8">
    <location>
        <begin position="108"/>
        <end position="138"/>
    </location>
</feature>
<dbReference type="InterPro" id="IPR005467">
    <property type="entry name" value="His_kinase_dom"/>
</dbReference>
<dbReference type="PANTHER" id="PTHR43047">
    <property type="entry name" value="TWO-COMPONENT HISTIDINE PROTEIN KINASE"/>
    <property type="match status" value="1"/>
</dbReference>
<dbReference type="Pfam" id="PF00512">
    <property type="entry name" value="HisKA"/>
    <property type="match status" value="1"/>
</dbReference>
<evidence type="ECO:0000256" key="7">
    <source>
        <dbReference type="ARBA" id="ARBA00023012"/>
    </source>
</evidence>
<evidence type="ECO:0000256" key="2">
    <source>
        <dbReference type="ARBA" id="ARBA00004236"/>
    </source>
</evidence>
<feature type="transmembrane region" description="Helical" evidence="8">
    <location>
        <begin position="150"/>
        <end position="170"/>
    </location>
</feature>
<dbReference type="PRINTS" id="PR00344">
    <property type="entry name" value="BCTRLSENSOR"/>
</dbReference>
<evidence type="ECO:0000256" key="1">
    <source>
        <dbReference type="ARBA" id="ARBA00000085"/>
    </source>
</evidence>
<dbReference type="InterPro" id="IPR000014">
    <property type="entry name" value="PAS"/>
</dbReference>
<feature type="domain" description="Histidine kinase" evidence="9">
    <location>
        <begin position="329"/>
        <end position="546"/>
    </location>
</feature>
<dbReference type="RefSeq" id="WP_378749310.1">
    <property type="nucleotide sequence ID" value="NZ_JBHSSV010000001.1"/>
</dbReference>
<keyword evidence="6 10" id="KW-0418">Kinase</keyword>
<gene>
    <name evidence="10" type="ORF">ACFQZV_10545</name>
</gene>
<dbReference type="PROSITE" id="PS50109">
    <property type="entry name" value="HIS_KIN"/>
    <property type="match status" value="1"/>
</dbReference>
<dbReference type="Gene3D" id="3.30.450.20">
    <property type="entry name" value="PAS domain"/>
    <property type="match status" value="1"/>
</dbReference>
<evidence type="ECO:0000256" key="4">
    <source>
        <dbReference type="ARBA" id="ARBA00022553"/>
    </source>
</evidence>
<accession>A0ABW2ZT68</accession>
<sequence>MATPARVDRRWSASPADGDRTRARTATLNQLLLGAVVLLIAIIALTTDFPGDDGLFFAGVLAIFLATGAALAVPWNKLPSGLGAVIPIVDIFAVTVMREAHPSAGLGLLWIFPAMWLAGSFGVVGLVSANLGIMTIFVLQIVVPGREFEYVSVLLPFVIVAVSSSSFVAARRASVQRRLLNRQTEILARALTRARQQEETVTEVLDAVDFGVIRIDGHGNFSVVNEAHGRLQRGPDDDADTPSPVVVFARDGITPVQEEDQPLARALRGEAFADDVMWFGVPGGERRALTVTARRVYDDDGADAGAVVVSRDVTAELTAIRARDDLVASVSHELRTPLTSIVGYLELVLDDDLAPSTRRGLEVAERNANRLLSIVADILAASSTNRSTVELSIAPEPTDVAAVAASSLELHAPRAAERGIRIDASGLEHAVAHVDPSRLRQVLDNLVSNAVKYNRDDGVIEVGTTSDGPHVWIVVRDSGHGISPAEQAQVFDRFFRSDSVRNTSTHGSGLGLSISREIVRSHGGDITVRSDLGSGTTFVVRLPATDEPATNANEWPAP</sequence>
<comment type="caution">
    <text evidence="10">The sequence shown here is derived from an EMBL/GenBank/DDBJ whole genome shotgun (WGS) entry which is preliminary data.</text>
</comment>
<dbReference type="Pfam" id="PF08448">
    <property type="entry name" value="PAS_4"/>
    <property type="match status" value="1"/>
</dbReference>
<evidence type="ECO:0000256" key="5">
    <source>
        <dbReference type="ARBA" id="ARBA00022679"/>
    </source>
</evidence>
<dbReference type="EMBL" id="JBHTIM010000001">
    <property type="protein sequence ID" value="MFD0781730.1"/>
    <property type="molecule type" value="Genomic_DNA"/>
</dbReference>
<protein>
    <recommendedName>
        <fullName evidence="3">histidine kinase</fullName>
        <ecNumber evidence="3">2.7.13.3</ecNumber>
    </recommendedName>
</protein>
<keyword evidence="8" id="KW-1133">Transmembrane helix</keyword>
<dbReference type="CDD" id="cd00130">
    <property type="entry name" value="PAS"/>
    <property type="match status" value="1"/>
</dbReference>
<proteinExistence type="predicted"/>
<dbReference type="InterPro" id="IPR035965">
    <property type="entry name" value="PAS-like_dom_sf"/>
</dbReference>
<dbReference type="InterPro" id="IPR003594">
    <property type="entry name" value="HATPase_dom"/>
</dbReference>
<feature type="transmembrane region" description="Helical" evidence="8">
    <location>
        <begin position="54"/>
        <end position="72"/>
    </location>
</feature>
<reference evidence="11" key="1">
    <citation type="journal article" date="2019" name="Int. J. Syst. Evol. Microbiol.">
        <title>The Global Catalogue of Microorganisms (GCM) 10K type strain sequencing project: providing services to taxonomists for standard genome sequencing and annotation.</title>
        <authorList>
            <consortium name="The Broad Institute Genomics Platform"/>
            <consortium name="The Broad Institute Genome Sequencing Center for Infectious Disease"/>
            <person name="Wu L."/>
            <person name="Ma J."/>
        </authorList>
    </citation>
    <scope>NUCLEOTIDE SEQUENCE [LARGE SCALE GENOMIC DNA]</scope>
    <source>
        <strain evidence="11">CCUG 50754</strain>
    </source>
</reference>
<dbReference type="Proteomes" id="UP001597042">
    <property type="component" value="Unassembled WGS sequence"/>
</dbReference>
<name>A0ABW2ZT68_9MICO</name>
<dbReference type="Pfam" id="PF02518">
    <property type="entry name" value="HATPase_c"/>
    <property type="match status" value="1"/>
</dbReference>
<dbReference type="InterPro" id="IPR003661">
    <property type="entry name" value="HisK_dim/P_dom"/>
</dbReference>
<comment type="subcellular location">
    <subcellularLocation>
        <location evidence="2">Cell membrane</location>
    </subcellularLocation>
</comment>
<dbReference type="InterPro" id="IPR036097">
    <property type="entry name" value="HisK_dim/P_sf"/>
</dbReference>
<dbReference type="SMART" id="SM00388">
    <property type="entry name" value="HisKA"/>
    <property type="match status" value="1"/>
</dbReference>
<dbReference type="SUPFAM" id="SSF55874">
    <property type="entry name" value="ATPase domain of HSP90 chaperone/DNA topoisomerase II/histidine kinase"/>
    <property type="match status" value="1"/>
</dbReference>
<dbReference type="InterPro" id="IPR013656">
    <property type="entry name" value="PAS_4"/>
</dbReference>
<evidence type="ECO:0000256" key="8">
    <source>
        <dbReference type="SAM" id="Phobius"/>
    </source>
</evidence>
<feature type="transmembrane region" description="Helical" evidence="8">
    <location>
        <begin position="78"/>
        <end position="96"/>
    </location>
</feature>
<evidence type="ECO:0000313" key="11">
    <source>
        <dbReference type="Proteomes" id="UP001597042"/>
    </source>
</evidence>
<keyword evidence="7" id="KW-0902">Two-component regulatory system</keyword>
<comment type="catalytic activity">
    <reaction evidence="1">
        <text>ATP + protein L-histidine = ADP + protein N-phospho-L-histidine.</text>
        <dbReference type="EC" id="2.7.13.3"/>
    </reaction>
</comment>
<dbReference type="InterPro" id="IPR036890">
    <property type="entry name" value="HATPase_C_sf"/>
</dbReference>
<evidence type="ECO:0000313" key="10">
    <source>
        <dbReference type="EMBL" id="MFD0781730.1"/>
    </source>
</evidence>
<keyword evidence="8" id="KW-0472">Membrane</keyword>
<dbReference type="GO" id="GO:0016301">
    <property type="term" value="F:kinase activity"/>
    <property type="evidence" value="ECO:0007669"/>
    <property type="project" value="UniProtKB-KW"/>
</dbReference>
<organism evidence="10 11">
    <name type="scientific">Microbacterium koreense</name>
    <dbReference type="NCBI Taxonomy" id="323761"/>
    <lineage>
        <taxon>Bacteria</taxon>
        <taxon>Bacillati</taxon>
        <taxon>Actinomycetota</taxon>
        <taxon>Actinomycetes</taxon>
        <taxon>Micrococcales</taxon>
        <taxon>Microbacteriaceae</taxon>
        <taxon>Microbacterium</taxon>
    </lineage>
</organism>
<keyword evidence="5" id="KW-0808">Transferase</keyword>
<dbReference type="Gene3D" id="3.30.565.10">
    <property type="entry name" value="Histidine kinase-like ATPase, C-terminal domain"/>
    <property type="match status" value="1"/>
</dbReference>